<dbReference type="EMBL" id="VUNZ01000001">
    <property type="protein sequence ID" value="KAA2224746.1"/>
    <property type="molecule type" value="Genomic_DNA"/>
</dbReference>
<dbReference type="PROSITE" id="PS51257">
    <property type="entry name" value="PROKAR_LIPOPROTEIN"/>
    <property type="match status" value="1"/>
</dbReference>
<evidence type="ECO:0008006" key="4">
    <source>
        <dbReference type="Google" id="ProtNLM"/>
    </source>
</evidence>
<evidence type="ECO:0000256" key="1">
    <source>
        <dbReference type="SAM" id="SignalP"/>
    </source>
</evidence>
<evidence type="ECO:0000313" key="2">
    <source>
        <dbReference type="EMBL" id="KAA2224746.1"/>
    </source>
</evidence>
<sequence>MKFLLLPLLSILLLTLSCSGNDTEQEPTTLSQTKHFNPPAWIKGKWIFRDSPTGQDFKFTNDDFITENKSFNDMINQSKDKTNVIAIENEYSSNENYKFKITTRSKTSNYYDEQTYSFFKKNDTLMMRVPDMLGLLYYVKVKE</sequence>
<protein>
    <recommendedName>
        <fullName evidence="4">Lipocalin family protein</fullName>
    </recommendedName>
</protein>
<name>A0A5B2UDW1_9FLAO</name>
<proteinExistence type="predicted"/>
<feature type="chain" id="PRO_5022974326" description="Lipocalin family protein" evidence="1">
    <location>
        <begin position="21"/>
        <end position="143"/>
    </location>
</feature>
<organism evidence="2 3">
    <name type="scientific">Chryseobacterium sediminis</name>
    <dbReference type="NCBI Taxonomy" id="1679494"/>
    <lineage>
        <taxon>Bacteria</taxon>
        <taxon>Pseudomonadati</taxon>
        <taxon>Bacteroidota</taxon>
        <taxon>Flavobacteriia</taxon>
        <taxon>Flavobacteriales</taxon>
        <taxon>Weeksellaceae</taxon>
        <taxon>Chryseobacterium group</taxon>
        <taxon>Chryseobacterium</taxon>
    </lineage>
</organism>
<keyword evidence="1" id="KW-0732">Signal</keyword>
<dbReference type="RefSeq" id="WP_149833653.1">
    <property type="nucleotide sequence ID" value="NZ_VUNZ01000001.1"/>
</dbReference>
<evidence type="ECO:0000313" key="3">
    <source>
        <dbReference type="Proteomes" id="UP000323082"/>
    </source>
</evidence>
<comment type="caution">
    <text evidence="2">The sequence shown here is derived from an EMBL/GenBank/DDBJ whole genome shotgun (WGS) entry which is preliminary data.</text>
</comment>
<feature type="signal peptide" evidence="1">
    <location>
        <begin position="1"/>
        <end position="20"/>
    </location>
</feature>
<dbReference type="OrthoDB" id="1151192at2"/>
<dbReference type="Proteomes" id="UP000323082">
    <property type="component" value="Unassembled WGS sequence"/>
</dbReference>
<dbReference type="AlphaFoldDB" id="A0A5B2UDW1"/>
<gene>
    <name evidence="2" type="ORF">FW780_11275</name>
</gene>
<accession>A0A5B2UDW1</accession>
<reference evidence="2 3" key="1">
    <citation type="journal article" date="2015" name="Int. J. Syst. Evol. Microbiol.">
        <title>Chryseobacterium sediminis sp. nov., isolated from a river sediment.</title>
        <authorList>
            <person name="Kampfer P."/>
            <person name="Busse H.J."/>
            <person name="McInroy J.A."/>
            <person name="Glaeser S.P."/>
        </authorList>
    </citation>
    <scope>NUCLEOTIDE SEQUENCE [LARGE SCALE GENOMIC DNA]</scope>
    <source>
        <strain evidence="2 3">IMT-174</strain>
    </source>
</reference>